<dbReference type="KEGG" id="cmp:Cha6605_4017"/>
<dbReference type="eggNOG" id="COG0457">
    <property type="taxonomic scope" value="Bacteria"/>
</dbReference>
<protein>
    <submittedName>
        <fullName evidence="3">Tetratricopeptide repeat protein</fullName>
    </submittedName>
</protein>
<evidence type="ECO:0000313" key="4">
    <source>
        <dbReference type="Proteomes" id="UP000010366"/>
    </source>
</evidence>
<dbReference type="Proteomes" id="UP000010366">
    <property type="component" value="Chromosome"/>
</dbReference>
<keyword evidence="1" id="KW-0802">TPR repeat</keyword>
<evidence type="ECO:0000256" key="2">
    <source>
        <dbReference type="SAM" id="Phobius"/>
    </source>
</evidence>
<accession>K9UJZ0</accession>
<dbReference type="Pfam" id="PF13181">
    <property type="entry name" value="TPR_8"/>
    <property type="match status" value="1"/>
</dbReference>
<dbReference type="AlphaFoldDB" id="K9UJZ0"/>
<dbReference type="PATRIC" id="fig|1173020.3.peg.4601"/>
<name>K9UJZ0_CHAP6</name>
<dbReference type="Gene3D" id="1.25.40.10">
    <property type="entry name" value="Tetratricopeptide repeat domain"/>
    <property type="match status" value="2"/>
</dbReference>
<feature type="transmembrane region" description="Helical" evidence="2">
    <location>
        <begin position="15"/>
        <end position="35"/>
    </location>
</feature>
<dbReference type="InterPro" id="IPR019734">
    <property type="entry name" value="TPR_rpt"/>
</dbReference>
<keyword evidence="2" id="KW-0472">Membrane</keyword>
<gene>
    <name evidence="3" type="ORF">Cha6605_4017</name>
</gene>
<proteinExistence type="predicted"/>
<feature type="repeat" description="TPR" evidence="1">
    <location>
        <begin position="377"/>
        <end position="410"/>
    </location>
</feature>
<sequence>MQISPIQRASERKKLLWFGALLVIVSGTIASYLLLTAPRTNPAWKYRFPRPAVGSITKNIQQEIAFHQRIIQQQPTAGLARAALAQNYLKMARATGDSSWYLLAQQTAQQSLNQLPFYNYGAILVLAKVSAAKHDFTQSLALVKQLPPQAESLSLSTTNYLALGNANAARVAADTAVRRMPSLSNFALRALVEVAQGQDAAAIKDFKTAIAAEEPDEAGSSAWVRTLLGRFYYKRGQLQQAEELYDSALQILPKYPPALLNLAELSVRRWQADPTQPQHQRRAVELYDRFFLTNNQQNPTVHDHVALRGLARVQRLQGKIAQANQTWEQAVSRLRSDLTGFGHRRELAQLLLEWGQRADRAEALALMQAEIKIRQDPETWDTLAAAYLQTGQLERAQQAISAALKLGIRDPGLLDRAAVIAQARGQSAQAQKYREVVKSIDPTFDAGARQALGLGVGLSGLN</sequence>
<keyword evidence="2" id="KW-1133">Transmembrane helix</keyword>
<dbReference type="SMART" id="SM00028">
    <property type="entry name" value="TPR"/>
    <property type="match status" value="4"/>
</dbReference>
<dbReference type="SUPFAM" id="SSF81901">
    <property type="entry name" value="HCP-like"/>
    <property type="match status" value="1"/>
</dbReference>
<feature type="repeat" description="TPR" evidence="1">
    <location>
        <begin position="222"/>
        <end position="255"/>
    </location>
</feature>
<keyword evidence="2" id="KW-0812">Transmembrane</keyword>
<evidence type="ECO:0000256" key="1">
    <source>
        <dbReference type="PROSITE-ProRule" id="PRU00339"/>
    </source>
</evidence>
<dbReference type="HOGENOM" id="CLU_047224_0_0_3"/>
<dbReference type="EMBL" id="CP003600">
    <property type="protein sequence ID" value="AFY94978.1"/>
    <property type="molecule type" value="Genomic_DNA"/>
</dbReference>
<dbReference type="PANTHER" id="PTHR12558">
    <property type="entry name" value="CELL DIVISION CYCLE 16,23,27"/>
    <property type="match status" value="1"/>
</dbReference>
<keyword evidence="4" id="KW-1185">Reference proteome</keyword>
<dbReference type="STRING" id="1173020.Cha6605_4017"/>
<dbReference type="SUPFAM" id="SSF48452">
    <property type="entry name" value="TPR-like"/>
    <property type="match status" value="1"/>
</dbReference>
<dbReference type="PANTHER" id="PTHR12558:SF13">
    <property type="entry name" value="CELL DIVISION CYCLE PROTEIN 27 HOMOLOG"/>
    <property type="match status" value="1"/>
</dbReference>
<organism evidence="3 4">
    <name type="scientific">Chamaesiphon minutus (strain ATCC 27169 / PCC 6605)</name>
    <dbReference type="NCBI Taxonomy" id="1173020"/>
    <lineage>
        <taxon>Bacteria</taxon>
        <taxon>Bacillati</taxon>
        <taxon>Cyanobacteriota</taxon>
        <taxon>Cyanophyceae</taxon>
        <taxon>Gomontiellales</taxon>
        <taxon>Chamaesiphonaceae</taxon>
        <taxon>Chamaesiphon</taxon>
    </lineage>
</organism>
<dbReference type="RefSeq" id="WP_015161091.1">
    <property type="nucleotide sequence ID" value="NC_019697.1"/>
</dbReference>
<reference evidence="3 4" key="1">
    <citation type="submission" date="2012-05" db="EMBL/GenBank/DDBJ databases">
        <title>Finished chromosome of genome of Chamaesiphon sp. PCC 6605.</title>
        <authorList>
            <consortium name="US DOE Joint Genome Institute"/>
            <person name="Gugger M."/>
            <person name="Coursin T."/>
            <person name="Rippka R."/>
            <person name="Tandeau De Marsac N."/>
            <person name="Huntemann M."/>
            <person name="Wei C.-L."/>
            <person name="Han J."/>
            <person name="Detter J.C."/>
            <person name="Han C."/>
            <person name="Tapia R."/>
            <person name="Chen A."/>
            <person name="Kyrpides N."/>
            <person name="Mavromatis K."/>
            <person name="Markowitz V."/>
            <person name="Szeto E."/>
            <person name="Ivanova N."/>
            <person name="Pagani I."/>
            <person name="Pati A."/>
            <person name="Goodwin L."/>
            <person name="Nordberg H.P."/>
            <person name="Cantor M.N."/>
            <person name="Hua S.X."/>
            <person name="Woyke T."/>
            <person name="Kerfeld C.A."/>
        </authorList>
    </citation>
    <scope>NUCLEOTIDE SEQUENCE [LARGE SCALE GENOMIC DNA]</scope>
    <source>
        <strain evidence="4">ATCC 27169 / PCC 6605</strain>
    </source>
</reference>
<dbReference type="InterPro" id="IPR011990">
    <property type="entry name" value="TPR-like_helical_dom_sf"/>
</dbReference>
<dbReference type="PROSITE" id="PS50005">
    <property type="entry name" value="TPR"/>
    <property type="match status" value="2"/>
</dbReference>
<evidence type="ECO:0000313" key="3">
    <source>
        <dbReference type="EMBL" id="AFY94978.1"/>
    </source>
</evidence>
<dbReference type="OrthoDB" id="439209at2"/>
<dbReference type="Pfam" id="PF13428">
    <property type="entry name" value="TPR_14"/>
    <property type="match status" value="1"/>
</dbReference>